<accession>A0A645J5V6</accession>
<dbReference type="EMBL" id="VSSQ01132721">
    <property type="protein sequence ID" value="MPN59105.1"/>
    <property type="molecule type" value="Genomic_DNA"/>
</dbReference>
<organism evidence="2">
    <name type="scientific">bioreactor metagenome</name>
    <dbReference type="NCBI Taxonomy" id="1076179"/>
    <lineage>
        <taxon>unclassified sequences</taxon>
        <taxon>metagenomes</taxon>
        <taxon>ecological metagenomes</taxon>
    </lineage>
</organism>
<proteinExistence type="predicted"/>
<sequence>MNFRECWFWCVVALIVSVIFLGIAVWIGGIPFSEEMTFSYLGGSCLGVSSGFAILADSMKGDKK</sequence>
<keyword evidence="1" id="KW-1133">Transmembrane helix</keyword>
<evidence type="ECO:0000256" key="1">
    <source>
        <dbReference type="SAM" id="Phobius"/>
    </source>
</evidence>
<protein>
    <submittedName>
        <fullName evidence="2">Uncharacterized protein</fullName>
    </submittedName>
</protein>
<keyword evidence="1" id="KW-0812">Transmembrane</keyword>
<feature type="transmembrane region" description="Helical" evidence="1">
    <location>
        <begin position="38"/>
        <end position="56"/>
    </location>
</feature>
<gene>
    <name evidence="2" type="ORF">SDC9_206823</name>
</gene>
<reference evidence="2" key="1">
    <citation type="submission" date="2019-08" db="EMBL/GenBank/DDBJ databases">
        <authorList>
            <person name="Kucharzyk K."/>
            <person name="Murdoch R.W."/>
            <person name="Higgins S."/>
            <person name="Loffler F."/>
        </authorList>
    </citation>
    <scope>NUCLEOTIDE SEQUENCE</scope>
</reference>
<name>A0A645J5V6_9ZZZZ</name>
<keyword evidence="1" id="KW-0472">Membrane</keyword>
<dbReference type="AlphaFoldDB" id="A0A645J5V6"/>
<evidence type="ECO:0000313" key="2">
    <source>
        <dbReference type="EMBL" id="MPN59105.1"/>
    </source>
</evidence>
<feature type="transmembrane region" description="Helical" evidence="1">
    <location>
        <begin position="7"/>
        <end position="32"/>
    </location>
</feature>
<comment type="caution">
    <text evidence="2">The sequence shown here is derived from an EMBL/GenBank/DDBJ whole genome shotgun (WGS) entry which is preliminary data.</text>
</comment>